<dbReference type="Proteomes" id="UP001221546">
    <property type="component" value="Chromosome"/>
</dbReference>
<protein>
    <recommendedName>
        <fullName evidence="3">Transposase</fullName>
    </recommendedName>
</protein>
<sequence>MRAKREITSALAERCRASGRLEKGRILDELCVVAGWHRKHEI</sequence>
<reference evidence="1 2" key="1">
    <citation type="submission" date="2023-04" db="EMBL/GenBank/DDBJ databases">
        <title>Australian commercial rhizobial inoculants.</title>
        <authorList>
            <person name="Kohlmeier M.G."/>
            <person name="O'Hara G.W."/>
            <person name="Colombi E."/>
            <person name="Ramsay J.P."/>
            <person name="Terpolilli J."/>
        </authorList>
    </citation>
    <scope>NUCLEOTIDE SEQUENCE [LARGE SCALE GENOMIC DNA]</scope>
    <source>
        <strain evidence="1 2">CB627</strain>
    </source>
</reference>
<name>A0ABY8JFJ7_9BRAD</name>
<accession>A0ABY8JFJ7</accession>
<dbReference type="EMBL" id="CP121646">
    <property type="protein sequence ID" value="WFU62562.1"/>
    <property type="molecule type" value="Genomic_DNA"/>
</dbReference>
<evidence type="ECO:0000313" key="2">
    <source>
        <dbReference type="Proteomes" id="UP001221546"/>
    </source>
</evidence>
<gene>
    <name evidence="1" type="ORF">QA636_34615</name>
</gene>
<evidence type="ECO:0000313" key="1">
    <source>
        <dbReference type="EMBL" id="WFU62562.1"/>
    </source>
</evidence>
<dbReference type="RefSeq" id="WP_310885228.1">
    <property type="nucleotide sequence ID" value="NZ_CP121646.1"/>
</dbReference>
<keyword evidence="2" id="KW-1185">Reference proteome</keyword>
<organism evidence="1 2">
    <name type="scientific">Bradyrhizobium brasilense</name>
    <dbReference type="NCBI Taxonomy" id="1419277"/>
    <lineage>
        <taxon>Bacteria</taxon>
        <taxon>Pseudomonadati</taxon>
        <taxon>Pseudomonadota</taxon>
        <taxon>Alphaproteobacteria</taxon>
        <taxon>Hyphomicrobiales</taxon>
        <taxon>Nitrobacteraceae</taxon>
        <taxon>Bradyrhizobium</taxon>
    </lineage>
</organism>
<proteinExistence type="predicted"/>
<evidence type="ECO:0008006" key="3">
    <source>
        <dbReference type="Google" id="ProtNLM"/>
    </source>
</evidence>